<evidence type="ECO:0000313" key="6">
    <source>
        <dbReference type="EMBL" id="KDR29569.1"/>
    </source>
</evidence>
<dbReference type="RefSeq" id="WP_035968603.1">
    <property type="nucleotide sequence ID" value="NZ_BMEG01000016.1"/>
</dbReference>
<reference evidence="5" key="1">
    <citation type="journal article" date="2014" name="Int. J. Syst. Evol. Microbiol.">
        <title>Complete genome of a new Firmicutes species belonging to the dominant human colonic microbiota ('Ruminococcus bicirculans') reveals two chromosomes and a selective capacity to utilize plant glucans.</title>
        <authorList>
            <consortium name="NISC Comparative Sequencing Program"/>
            <person name="Wegmann U."/>
            <person name="Louis P."/>
            <person name="Goesmann A."/>
            <person name="Henrissat B."/>
            <person name="Duncan S.H."/>
            <person name="Flint H.J."/>
        </authorList>
    </citation>
    <scope>NUCLEOTIDE SEQUENCE</scope>
    <source>
        <strain evidence="5">CGMCC 1.11013</strain>
    </source>
</reference>
<keyword evidence="2" id="KW-0479">Metal-binding</keyword>
<evidence type="ECO:0000256" key="2">
    <source>
        <dbReference type="ARBA" id="ARBA00022723"/>
    </source>
</evidence>
<gene>
    <name evidence="6" type="ORF">BG57_17965</name>
    <name evidence="5" type="ORF">GCM10010985_58210</name>
</gene>
<dbReference type="GO" id="GO:0005737">
    <property type="term" value="C:cytoplasm"/>
    <property type="evidence" value="ECO:0007669"/>
    <property type="project" value="TreeGrafter"/>
</dbReference>
<dbReference type="InterPro" id="IPR005000">
    <property type="entry name" value="Aldolase/citrate-lyase_domain"/>
</dbReference>
<evidence type="ECO:0000313" key="7">
    <source>
        <dbReference type="Proteomes" id="UP000027439"/>
    </source>
</evidence>
<dbReference type="Pfam" id="PF03328">
    <property type="entry name" value="HpcH_HpaI"/>
    <property type="match status" value="1"/>
</dbReference>
<dbReference type="Gene3D" id="3.20.20.60">
    <property type="entry name" value="Phosphoenolpyruvate-binding domains"/>
    <property type="match status" value="1"/>
</dbReference>
<comment type="caution">
    <text evidence="6">The sequence shown here is derived from an EMBL/GenBank/DDBJ whole genome shotgun (WGS) entry which is preliminary data.</text>
</comment>
<reference evidence="5" key="4">
    <citation type="submission" date="2024-05" db="EMBL/GenBank/DDBJ databases">
        <authorList>
            <person name="Sun Q."/>
            <person name="Zhou Y."/>
        </authorList>
    </citation>
    <scope>NUCLEOTIDE SEQUENCE</scope>
    <source>
        <strain evidence="5">CGMCC 1.11013</strain>
    </source>
</reference>
<dbReference type="AlphaFoldDB" id="A0A069NPP3"/>
<protein>
    <submittedName>
        <fullName evidence="6">2-dehydro-3-deoxyglucarate aldolase</fullName>
    </submittedName>
</protein>
<dbReference type="PANTHER" id="PTHR30502">
    <property type="entry name" value="2-KETO-3-DEOXY-L-RHAMNONATE ALDOLASE"/>
    <property type="match status" value="1"/>
</dbReference>
<keyword evidence="3" id="KW-0456">Lyase</keyword>
<dbReference type="InterPro" id="IPR040442">
    <property type="entry name" value="Pyrv_kinase-like_dom_sf"/>
</dbReference>
<accession>A0A069NPP3</accession>
<dbReference type="STRING" id="1071679.BG57_17965"/>
<name>A0A069NPP3_9BURK</name>
<comment type="similarity">
    <text evidence="1">Belongs to the HpcH/HpaI aldolase family.</text>
</comment>
<reference evidence="8" key="3">
    <citation type="journal article" date="2019" name="Int. J. Syst. Evol. Microbiol.">
        <title>The Global Catalogue of Microorganisms (GCM) 10K type strain sequencing project: providing services to taxonomists for standard genome sequencing and annotation.</title>
        <authorList>
            <consortium name="The Broad Institute Genomics Platform"/>
            <consortium name="The Broad Institute Genome Sequencing Center for Infectious Disease"/>
            <person name="Wu L."/>
            <person name="Ma J."/>
        </authorList>
    </citation>
    <scope>NUCLEOTIDE SEQUENCE [LARGE SCALE GENOMIC DNA]</scope>
    <source>
        <strain evidence="8">CGMCC 1.11013</strain>
    </source>
</reference>
<keyword evidence="8" id="KW-1185">Reference proteome</keyword>
<evidence type="ECO:0000256" key="1">
    <source>
        <dbReference type="ARBA" id="ARBA00005568"/>
    </source>
</evidence>
<evidence type="ECO:0000256" key="3">
    <source>
        <dbReference type="ARBA" id="ARBA00023239"/>
    </source>
</evidence>
<dbReference type="eggNOG" id="COG3836">
    <property type="taxonomic scope" value="Bacteria"/>
</dbReference>
<dbReference type="GO" id="GO:0016832">
    <property type="term" value="F:aldehyde-lyase activity"/>
    <property type="evidence" value="ECO:0007669"/>
    <property type="project" value="TreeGrafter"/>
</dbReference>
<dbReference type="Proteomes" id="UP000027439">
    <property type="component" value="Unassembled WGS sequence"/>
</dbReference>
<dbReference type="GO" id="GO:0046872">
    <property type="term" value="F:metal ion binding"/>
    <property type="evidence" value="ECO:0007669"/>
    <property type="project" value="UniProtKB-KW"/>
</dbReference>
<evidence type="ECO:0000313" key="5">
    <source>
        <dbReference type="EMBL" id="GGD95985.1"/>
    </source>
</evidence>
<dbReference type="Proteomes" id="UP000597138">
    <property type="component" value="Unassembled WGS sequence"/>
</dbReference>
<feature type="domain" description="HpcH/HpaI aldolase/citrate lyase" evidence="4">
    <location>
        <begin position="19"/>
        <end position="248"/>
    </location>
</feature>
<dbReference type="OrthoDB" id="86160at2"/>
<evidence type="ECO:0000259" key="4">
    <source>
        <dbReference type="Pfam" id="PF03328"/>
    </source>
</evidence>
<evidence type="ECO:0000313" key="8">
    <source>
        <dbReference type="Proteomes" id="UP000597138"/>
    </source>
</evidence>
<dbReference type="EMBL" id="BMEG01000016">
    <property type="protein sequence ID" value="GGD95985.1"/>
    <property type="molecule type" value="Genomic_DNA"/>
</dbReference>
<dbReference type="EMBL" id="JFHE01000030">
    <property type="protein sequence ID" value="KDR29569.1"/>
    <property type="molecule type" value="Genomic_DNA"/>
</dbReference>
<dbReference type="InterPro" id="IPR050251">
    <property type="entry name" value="HpcH-HpaI_aldolase"/>
</dbReference>
<reference evidence="6 7" key="2">
    <citation type="submission" date="2014-03" db="EMBL/GenBank/DDBJ databases">
        <title>Draft Genome Sequences of Four Burkholderia Strains.</title>
        <authorList>
            <person name="Liu X.Y."/>
            <person name="Li C.X."/>
            <person name="Xu J.H."/>
        </authorList>
    </citation>
    <scope>NUCLEOTIDE SEQUENCE [LARGE SCALE GENOMIC DNA]</scope>
    <source>
        <strain evidence="6 7">R27</strain>
    </source>
</reference>
<sequence length="260" mass="27483">MSTFTNPLKQRLSEPGPLFGLWLSLCSADAAEALAHAGFDWLCIDMEHSPNDSRDVVEQLRAIAAAHLPTEPIVRVPFAEGWLVKRVLDAGARTLMFPNVQSADDAARVVRLTQYPTEAQLDGLRGVAGAVRAAAYGMRRDYVAGANAQVATIVQIESVAALEAVDEIAATPGVDCLFIGPADLAASLGHLGDAKHPDVHAAIERIADAANRAGIASGIFALDVASARQYAQAGIKLVSIAADVMWLLKATRQALQEARA</sequence>
<dbReference type="PANTHER" id="PTHR30502:SF0">
    <property type="entry name" value="PHOSPHOENOLPYRUVATE CARBOXYLASE FAMILY PROTEIN"/>
    <property type="match status" value="1"/>
</dbReference>
<dbReference type="InterPro" id="IPR015813">
    <property type="entry name" value="Pyrv/PenolPyrv_kinase-like_dom"/>
</dbReference>
<organism evidence="6 7">
    <name type="scientific">Caballeronia grimmiae</name>
    <dbReference type="NCBI Taxonomy" id="1071679"/>
    <lineage>
        <taxon>Bacteria</taxon>
        <taxon>Pseudomonadati</taxon>
        <taxon>Pseudomonadota</taxon>
        <taxon>Betaproteobacteria</taxon>
        <taxon>Burkholderiales</taxon>
        <taxon>Burkholderiaceae</taxon>
        <taxon>Caballeronia</taxon>
    </lineage>
</organism>
<dbReference type="SUPFAM" id="SSF51621">
    <property type="entry name" value="Phosphoenolpyruvate/pyruvate domain"/>
    <property type="match status" value="1"/>
</dbReference>
<proteinExistence type="inferred from homology"/>